<name>A0A2J9V3C4_VIBMI</name>
<comment type="catalytic activity">
    <reaction evidence="1">
        <text>ATP + protein L-histidine = ADP + protein N-phospho-L-histidine.</text>
        <dbReference type="EC" id="2.7.13.3"/>
    </reaction>
</comment>
<feature type="domain" description="Response regulatory" evidence="10">
    <location>
        <begin position="503"/>
        <end position="619"/>
    </location>
</feature>
<dbReference type="Gene3D" id="1.10.287.130">
    <property type="match status" value="1"/>
</dbReference>
<evidence type="ECO:0000313" key="11">
    <source>
        <dbReference type="EMBL" id="PNM58278.1"/>
    </source>
</evidence>
<evidence type="ECO:0000256" key="5">
    <source>
        <dbReference type="ARBA" id="ARBA00022777"/>
    </source>
</evidence>
<evidence type="ECO:0000259" key="10">
    <source>
        <dbReference type="PROSITE" id="PS50110"/>
    </source>
</evidence>
<keyword evidence="8" id="KW-0175">Coiled coil</keyword>
<dbReference type="Gene3D" id="3.30.450.20">
    <property type="entry name" value="PAS domain"/>
    <property type="match status" value="1"/>
</dbReference>
<dbReference type="GO" id="GO:0016787">
    <property type="term" value="F:hydrolase activity"/>
    <property type="evidence" value="ECO:0007669"/>
    <property type="project" value="UniProtKB-KW"/>
</dbReference>
<keyword evidence="12" id="KW-1185">Reference proteome</keyword>
<dbReference type="Pfam" id="PF02518">
    <property type="entry name" value="HATPase_c"/>
    <property type="match status" value="1"/>
</dbReference>
<dbReference type="Gene3D" id="3.40.50.2300">
    <property type="match status" value="1"/>
</dbReference>
<dbReference type="InterPro" id="IPR001789">
    <property type="entry name" value="Sig_transdc_resp-reg_receiver"/>
</dbReference>
<evidence type="ECO:0000256" key="2">
    <source>
        <dbReference type="ARBA" id="ARBA00012438"/>
    </source>
</evidence>
<evidence type="ECO:0000256" key="7">
    <source>
        <dbReference type="PROSITE-ProRule" id="PRU00169"/>
    </source>
</evidence>
<dbReference type="SMART" id="SM00448">
    <property type="entry name" value="REC"/>
    <property type="match status" value="1"/>
</dbReference>
<dbReference type="InterPro" id="IPR036097">
    <property type="entry name" value="HisK_dim/P_sf"/>
</dbReference>
<comment type="caution">
    <text evidence="11">The sequence shown here is derived from an EMBL/GenBank/DDBJ whole genome shotgun (WGS) entry which is preliminary data.</text>
</comment>
<dbReference type="SMART" id="SM00387">
    <property type="entry name" value="HATPase_c"/>
    <property type="match status" value="1"/>
</dbReference>
<dbReference type="PANTHER" id="PTHR43047:SF9">
    <property type="entry name" value="HISTIDINE KINASE"/>
    <property type="match status" value="1"/>
</dbReference>
<dbReference type="GO" id="GO:0000155">
    <property type="term" value="F:phosphorelay sensor kinase activity"/>
    <property type="evidence" value="ECO:0007669"/>
    <property type="project" value="InterPro"/>
</dbReference>
<dbReference type="SUPFAM" id="SSF52172">
    <property type="entry name" value="CheY-like"/>
    <property type="match status" value="1"/>
</dbReference>
<organism evidence="11 12">
    <name type="scientific">Vibrio mimicus</name>
    <dbReference type="NCBI Taxonomy" id="674"/>
    <lineage>
        <taxon>Bacteria</taxon>
        <taxon>Pseudomonadati</taxon>
        <taxon>Pseudomonadota</taxon>
        <taxon>Gammaproteobacteria</taxon>
        <taxon>Vibrionales</taxon>
        <taxon>Vibrionaceae</taxon>
        <taxon>Vibrio</taxon>
    </lineage>
</organism>
<dbReference type="PROSITE" id="PS50109">
    <property type="entry name" value="HIS_KIN"/>
    <property type="match status" value="1"/>
</dbReference>
<dbReference type="PANTHER" id="PTHR43047">
    <property type="entry name" value="TWO-COMPONENT HISTIDINE PROTEIN KINASE"/>
    <property type="match status" value="1"/>
</dbReference>
<dbReference type="InterPro" id="IPR036890">
    <property type="entry name" value="HATPase_C_sf"/>
</dbReference>
<dbReference type="PRINTS" id="PR00344">
    <property type="entry name" value="BCTRLSENSOR"/>
</dbReference>
<dbReference type="CDD" id="cd00075">
    <property type="entry name" value="HATPase"/>
    <property type="match status" value="1"/>
</dbReference>
<dbReference type="InterPro" id="IPR004358">
    <property type="entry name" value="Sig_transdc_His_kin-like_C"/>
</dbReference>
<evidence type="ECO:0000256" key="8">
    <source>
        <dbReference type="SAM" id="Coils"/>
    </source>
</evidence>
<evidence type="ECO:0000256" key="1">
    <source>
        <dbReference type="ARBA" id="ARBA00000085"/>
    </source>
</evidence>
<dbReference type="PROSITE" id="PS50110">
    <property type="entry name" value="RESPONSE_REGULATORY"/>
    <property type="match status" value="1"/>
</dbReference>
<proteinExistence type="predicted"/>
<dbReference type="SUPFAM" id="SSF55874">
    <property type="entry name" value="ATPase domain of HSP90 chaperone/DNA topoisomerase II/histidine kinase"/>
    <property type="match status" value="1"/>
</dbReference>
<dbReference type="AlphaFoldDB" id="A0A2J9V3C4"/>
<keyword evidence="4" id="KW-0808">Transferase</keyword>
<feature type="modified residue" description="4-aspartylphosphate" evidence="7">
    <location>
        <position position="553"/>
    </location>
</feature>
<keyword evidence="3 7" id="KW-0597">Phosphoprotein</keyword>
<evidence type="ECO:0000256" key="6">
    <source>
        <dbReference type="ARBA" id="ARBA00022801"/>
    </source>
</evidence>
<dbReference type="Proteomes" id="UP000053748">
    <property type="component" value="Unassembled WGS sequence"/>
</dbReference>
<dbReference type="EC" id="2.7.13.3" evidence="2"/>
<dbReference type="SUPFAM" id="SSF47384">
    <property type="entry name" value="Homodimeric domain of signal transducing histidine kinase"/>
    <property type="match status" value="1"/>
</dbReference>
<accession>A0A2J9V3C4</accession>
<dbReference type="InterPro" id="IPR011006">
    <property type="entry name" value="CheY-like_superfamily"/>
</dbReference>
<feature type="coiled-coil region" evidence="8">
    <location>
        <begin position="226"/>
        <end position="267"/>
    </location>
</feature>
<dbReference type="CDD" id="cd00156">
    <property type="entry name" value="REC"/>
    <property type="match status" value="1"/>
</dbReference>
<dbReference type="OrthoDB" id="9764438at2"/>
<reference evidence="11" key="1">
    <citation type="submission" date="2017-12" db="EMBL/GenBank/DDBJ databases">
        <title>FDA dAtabase for Regulatory Grade micrObial Sequences (FDA-ARGOS): Supporting development and validation of Infectious Disease Dx tests.</title>
        <authorList>
            <person name="Hoffmann M."/>
            <person name="Allard M."/>
            <person name="Evans P."/>
            <person name="Brown E."/>
            <person name="Tallon L.J."/>
            <person name="Sadzewicz L."/>
            <person name="Sengamalay N."/>
            <person name="Ott S."/>
            <person name="Godinez A."/>
            <person name="Nagaraj S."/>
            <person name="Vavikolanu K."/>
            <person name="Aluvathingal J."/>
            <person name="Nadendla S."/>
            <person name="Hobson J."/>
            <person name="Sichtig H."/>
        </authorList>
    </citation>
    <scope>NUCLEOTIDE SEQUENCE [LARGE SCALE GENOMIC DNA]</scope>
    <source>
        <strain evidence="11">FDAARGOS_113</strain>
    </source>
</reference>
<keyword evidence="5 11" id="KW-0418">Kinase</keyword>
<feature type="coiled-coil region" evidence="8">
    <location>
        <begin position="54"/>
        <end position="88"/>
    </location>
</feature>
<dbReference type="InterPro" id="IPR005467">
    <property type="entry name" value="His_kinase_dom"/>
</dbReference>
<evidence type="ECO:0000256" key="4">
    <source>
        <dbReference type="ARBA" id="ARBA00022679"/>
    </source>
</evidence>
<dbReference type="Pfam" id="PF00512">
    <property type="entry name" value="HisKA"/>
    <property type="match status" value="1"/>
</dbReference>
<dbReference type="STRING" id="674.VM_07670"/>
<sequence>MTDEERLELEQLRTENWRQKKMIDVLVNRVEQNNCHPIEPYAAFQHSVILSDQIREKTEALNATLLDLEQLNAQLIQAKQNAEASHQRFMDAIESISDGFALYDQTRRLVHCNYRFRKFWLDANIDLNQQPITLKEIKTLAQQKGLIIRELPLQHPNEGRVFQQNNDRWVQVSERPTADGGLVMLYTDITLLKQAESERHQAEFHRKLKHSYVTLEKRFEQRTVELQTLNTQLSNEINERERIQNRLQEAKREAEQANESKTKFLAAISHDLLQPLNAAQLFIGSLEAKSTEPATQQIVHALSNSVTDVASLITSLVDISKLDAGAITPDKQPFMLGDLLKNLANEFHEQAIASGLQFHYVPTTAKVYSDSLLIARVVRNLVNNAIRYTPNGKVLLGCRRTQSGIRIDVYDTGVGIPNDKQIIIFQEFKRLDARPSFKGTSLGLGLAIVEKIGRVLEHPIALHSLPGKGSRFCITLPYAQHQSQFVPLVTKPTPHPSVFAGKHVLVVDNDEAICRGMQSLLSEWGCQVKTYTSLKYLSPNFRSTQPIDLLIVDYHLDGNEDGLTVAHFLQRQSQKLFPTIVISADRSEKLLTKVRQNHFILLNKPTSPVKLKAVLGHLLAT</sequence>
<dbReference type="InterPro" id="IPR003594">
    <property type="entry name" value="HATPase_dom"/>
</dbReference>
<gene>
    <name evidence="11" type="ORF">AL544_020590</name>
</gene>
<evidence type="ECO:0000256" key="3">
    <source>
        <dbReference type="ARBA" id="ARBA00022553"/>
    </source>
</evidence>
<dbReference type="Gene3D" id="3.30.565.10">
    <property type="entry name" value="Histidine kinase-like ATPase, C-terminal domain"/>
    <property type="match status" value="1"/>
</dbReference>
<feature type="domain" description="Histidine kinase" evidence="9">
    <location>
        <begin position="267"/>
        <end position="480"/>
    </location>
</feature>
<dbReference type="Pfam" id="PF12860">
    <property type="entry name" value="PAS_7"/>
    <property type="match status" value="1"/>
</dbReference>
<evidence type="ECO:0000259" key="9">
    <source>
        <dbReference type="PROSITE" id="PS50109"/>
    </source>
</evidence>
<evidence type="ECO:0000313" key="12">
    <source>
        <dbReference type="Proteomes" id="UP000053748"/>
    </source>
</evidence>
<dbReference type="RefSeq" id="WP_000128958.1">
    <property type="nucleotide sequence ID" value="NZ_CAWMSS010000001.1"/>
</dbReference>
<protein>
    <recommendedName>
        <fullName evidence="2">histidine kinase</fullName>
        <ecNumber evidence="2">2.7.13.3</ecNumber>
    </recommendedName>
</protein>
<dbReference type="InterPro" id="IPR003661">
    <property type="entry name" value="HisK_dim/P_dom"/>
</dbReference>
<dbReference type="InterPro" id="IPR035965">
    <property type="entry name" value="PAS-like_dom_sf"/>
</dbReference>
<keyword evidence="6" id="KW-0378">Hydrolase</keyword>
<dbReference type="EMBL" id="LOSJ02000002">
    <property type="protein sequence ID" value="PNM58278.1"/>
    <property type="molecule type" value="Genomic_DNA"/>
</dbReference>
<dbReference type="GO" id="GO:0005886">
    <property type="term" value="C:plasma membrane"/>
    <property type="evidence" value="ECO:0007669"/>
    <property type="project" value="TreeGrafter"/>
</dbReference>
<dbReference type="NCBIfam" id="NF041832">
    <property type="entry name" value="near_NosP_CTERM"/>
    <property type="match status" value="1"/>
</dbReference>
<dbReference type="SMART" id="SM00388">
    <property type="entry name" value="HisKA"/>
    <property type="match status" value="1"/>
</dbReference>
<dbReference type="SUPFAM" id="SSF55785">
    <property type="entry name" value="PYP-like sensor domain (PAS domain)"/>
    <property type="match status" value="1"/>
</dbReference>
<dbReference type="Pfam" id="PF00072">
    <property type="entry name" value="Response_reg"/>
    <property type="match status" value="1"/>
</dbReference>
<dbReference type="GO" id="GO:0009927">
    <property type="term" value="F:histidine phosphotransfer kinase activity"/>
    <property type="evidence" value="ECO:0007669"/>
    <property type="project" value="TreeGrafter"/>
</dbReference>
<dbReference type="FunFam" id="3.30.565.10:FF:000049">
    <property type="entry name" value="Two-component sensor histidine kinase"/>
    <property type="match status" value="1"/>
</dbReference>
<dbReference type="CDD" id="cd00082">
    <property type="entry name" value="HisKA"/>
    <property type="match status" value="1"/>
</dbReference>